<sequence>MLQQWQQGPASGLVDEIKLVPNDAVNVDVSKWISALKSNLHSIRKDNSRVMLLNDSFLLVRNTPELWNDACGGVCGLVWTASRKDTTRHIQSYIRTLSSCEVDNYIEFYERNQHSQNVQELIQKFEVNLDWVHGNVGALFHYAGGHPDADTAQKVLLTHGYPAIKLKKFFETNDPWSHEEEGVRERISPAFEAEVYRRVNHDLNHLSDEKLEEHFEVLGYKEGRIYSRLPLKIKDWMREELVSMDATSTSDGSVGERTLALLEDYLEALNAANEKASQVVNNTTDILNSTIGLDLSLVAIAASTVIQQLHPHILRVEITSIDNIVATRSEEVHDPSRRILQAELFADATNTDTNTTSNNNTNSPISYPSASMLLTPNDPIESNSDELINTTNLLLTDLSVAPSHSPSPTQSATTHFPTKINPTVIHTGPHFWDPISPPDLYAPDVYGYPRNYPPTLSPRVYGKNSEEDTDFKEFIAFVGWYAFLIVCCLLPTACAYHRRRRNARVMRESAENLQNRLEEIDRMGGLDRILEGTSGNAYGFRGEGLDLGENRSRDWEFLEQLFGSIGGGGGGNEAPPGSVLSRRRVIMSDILGGMSVRMLVEREERRKRERGRRLVAALKESSMEVTEHHLIPKYDATAQYVDTSQQLIDRDIIDGDIEMGPLSVDESKRLGNDNQSKNKEDEKHSCENDDAGALPNDASSDDTPIDLESDISDTKPKANQTLDQSENDNSEPNADTSVSLSAQEATELQGASGDIEHQTSDAVPRSIPSNNLSSHYEVDQAAYIDDYDDNPYSALCLPCSPTSNTTTLDTTTSLAQSPPQSTHLFSSRARRAVCHSKHNLTGRTIRPHPRPLQPTSNRHCSHMVIIPRLLLSIAAVAPTNGVAAFAFGTRLTGNVIKRAHRMNSSNTSTSTCLTATTGKEICETTITEQGKSSILCTVPEIDSKSSLWSDVAINAAKQFTISQRQKLYDLGALDVHRSVQIVGECVSKECSLGDCVLDDGNDEKSDKDDSFPTATSTSDTKIIHFQRHGQGYHNLICDMWREAGKPIDFDSSDPNLNPVVRPEFLDPPLTALGMQQCSSQRGLCASLNPELVIVSPMLRCIQTARLSFRDHRNDAEGREVPWVSHEGCREELGLLQGNKRRPIDEIQADYPDIDFSPIKHNEDVLWNEYGTRRETLMEKSERIYSFLTEYVRSRPEKEIAIICHSAYLFTLLNAVMDVEKEELRSWFLTSEVRSLKMTFVNREEGTAK</sequence>
<dbReference type="InterPro" id="IPR013078">
    <property type="entry name" value="His_Pase_superF_clade-1"/>
</dbReference>
<feature type="compositionally biased region" description="Acidic residues" evidence="1">
    <location>
        <begin position="699"/>
        <end position="711"/>
    </location>
</feature>
<dbReference type="InParanoid" id="B8LCR3"/>
<dbReference type="eggNOG" id="KOG4754">
    <property type="taxonomic scope" value="Eukaryota"/>
</dbReference>
<dbReference type="EMBL" id="DS999417">
    <property type="protein sequence ID" value="EED86945.1"/>
    <property type="molecule type" value="Genomic_DNA"/>
</dbReference>
<dbReference type="RefSeq" id="XP_002296744.1">
    <property type="nucleotide sequence ID" value="XM_002296708.1"/>
</dbReference>
<keyword evidence="2" id="KW-0812">Transmembrane</keyword>
<feature type="region of interest" description="Disordered" evidence="1">
    <location>
        <begin position="662"/>
        <end position="740"/>
    </location>
</feature>
<keyword evidence="4" id="KW-1185">Reference proteome</keyword>
<dbReference type="GO" id="GO:0016791">
    <property type="term" value="F:phosphatase activity"/>
    <property type="evidence" value="ECO:0000318"/>
    <property type="project" value="GO_Central"/>
</dbReference>
<dbReference type="PANTHER" id="PTHR48100">
    <property type="entry name" value="BROAD-SPECIFICITY PHOSPHATASE YOR283W-RELATED"/>
    <property type="match status" value="1"/>
</dbReference>
<organism evidence="3 4">
    <name type="scientific">Thalassiosira pseudonana</name>
    <name type="common">Marine diatom</name>
    <name type="synonym">Cyclotella nana</name>
    <dbReference type="NCBI Taxonomy" id="35128"/>
    <lineage>
        <taxon>Eukaryota</taxon>
        <taxon>Sar</taxon>
        <taxon>Stramenopiles</taxon>
        <taxon>Ochrophyta</taxon>
        <taxon>Bacillariophyta</taxon>
        <taxon>Coscinodiscophyceae</taxon>
        <taxon>Thalassiosirophycidae</taxon>
        <taxon>Thalassiosirales</taxon>
        <taxon>Thalassiosiraceae</taxon>
        <taxon>Thalassiosira</taxon>
    </lineage>
</organism>
<keyword evidence="2" id="KW-0472">Membrane</keyword>
<evidence type="ECO:0008006" key="5">
    <source>
        <dbReference type="Google" id="ProtNLM"/>
    </source>
</evidence>
<dbReference type="Pfam" id="PF00300">
    <property type="entry name" value="His_Phos_1"/>
    <property type="match status" value="1"/>
</dbReference>
<dbReference type="SUPFAM" id="SSF53254">
    <property type="entry name" value="Phosphoglycerate mutase-like"/>
    <property type="match status" value="1"/>
</dbReference>
<dbReference type="InterPro" id="IPR050275">
    <property type="entry name" value="PGM_Phosphatase"/>
</dbReference>
<dbReference type="SMART" id="SM00855">
    <property type="entry name" value="PGAM"/>
    <property type="match status" value="1"/>
</dbReference>
<dbReference type="KEGG" id="tps:THAPSDRAFT_10470"/>
<dbReference type="Gene3D" id="3.40.50.1240">
    <property type="entry name" value="Phosphoglycerate mutase-like"/>
    <property type="match status" value="1"/>
</dbReference>
<keyword evidence="2" id="KW-1133">Transmembrane helix</keyword>
<dbReference type="CDD" id="cd07067">
    <property type="entry name" value="HP_PGM_like"/>
    <property type="match status" value="1"/>
</dbReference>
<dbReference type="AlphaFoldDB" id="B8LCR3"/>
<feature type="compositionally biased region" description="Polar residues" evidence="1">
    <location>
        <begin position="730"/>
        <end position="740"/>
    </location>
</feature>
<accession>B8LCR3</accession>
<evidence type="ECO:0000313" key="4">
    <source>
        <dbReference type="Proteomes" id="UP000001449"/>
    </source>
</evidence>
<dbReference type="GeneID" id="7450029"/>
<evidence type="ECO:0000313" key="3">
    <source>
        <dbReference type="EMBL" id="EED86945.1"/>
    </source>
</evidence>
<reference evidence="3 4" key="1">
    <citation type="journal article" date="2004" name="Science">
        <title>The genome of the diatom Thalassiosira pseudonana: ecology, evolution, and metabolism.</title>
        <authorList>
            <person name="Armbrust E.V."/>
            <person name="Berges J.A."/>
            <person name="Bowler C."/>
            <person name="Green B.R."/>
            <person name="Martinez D."/>
            <person name="Putnam N.H."/>
            <person name="Zhou S."/>
            <person name="Allen A.E."/>
            <person name="Apt K.E."/>
            <person name="Bechner M."/>
            <person name="Brzezinski M.A."/>
            <person name="Chaal B.K."/>
            <person name="Chiovitti A."/>
            <person name="Davis A.K."/>
            <person name="Demarest M.S."/>
            <person name="Detter J.C."/>
            <person name="Glavina T."/>
            <person name="Goodstein D."/>
            <person name="Hadi M.Z."/>
            <person name="Hellsten U."/>
            <person name="Hildebrand M."/>
            <person name="Jenkins B.D."/>
            <person name="Jurka J."/>
            <person name="Kapitonov V.V."/>
            <person name="Kroger N."/>
            <person name="Lau W.W."/>
            <person name="Lane T.W."/>
            <person name="Larimer F.W."/>
            <person name="Lippmeier J.C."/>
            <person name="Lucas S."/>
            <person name="Medina M."/>
            <person name="Montsant A."/>
            <person name="Obornik M."/>
            <person name="Parker M.S."/>
            <person name="Palenik B."/>
            <person name="Pazour G.J."/>
            <person name="Richardson P.M."/>
            <person name="Rynearson T.A."/>
            <person name="Saito M.A."/>
            <person name="Schwartz D.C."/>
            <person name="Thamatrakoln K."/>
            <person name="Valentin K."/>
            <person name="Vardi A."/>
            <person name="Wilkerson F.P."/>
            <person name="Rokhsar D.S."/>
        </authorList>
    </citation>
    <scope>NUCLEOTIDE SEQUENCE [LARGE SCALE GENOMIC DNA]</scope>
    <source>
        <strain evidence="3 4">CCMP1335</strain>
    </source>
</reference>
<feature type="transmembrane region" description="Helical" evidence="2">
    <location>
        <begin position="474"/>
        <end position="496"/>
    </location>
</feature>
<evidence type="ECO:0000256" key="1">
    <source>
        <dbReference type="SAM" id="MobiDB-lite"/>
    </source>
</evidence>
<dbReference type="PANTHER" id="PTHR48100:SF61">
    <property type="entry name" value="PHOSPHOGLYCERATE MUTASE"/>
    <property type="match status" value="1"/>
</dbReference>
<dbReference type="Proteomes" id="UP000001449">
    <property type="component" value="Chromosome 16"/>
</dbReference>
<evidence type="ECO:0000256" key="2">
    <source>
        <dbReference type="SAM" id="Phobius"/>
    </source>
</evidence>
<feature type="region of interest" description="Disordered" evidence="1">
    <location>
        <begin position="808"/>
        <end position="828"/>
    </location>
</feature>
<reference evidence="3 4" key="2">
    <citation type="journal article" date="2008" name="Nature">
        <title>The Phaeodactylum genome reveals the evolutionary history of diatom genomes.</title>
        <authorList>
            <person name="Bowler C."/>
            <person name="Allen A.E."/>
            <person name="Badger J.H."/>
            <person name="Grimwood J."/>
            <person name="Jabbari K."/>
            <person name="Kuo A."/>
            <person name="Maheswari U."/>
            <person name="Martens C."/>
            <person name="Maumus F."/>
            <person name="Otillar R.P."/>
            <person name="Rayko E."/>
            <person name="Salamov A."/>
            <person name="Vandepoele K."/>
            <person name="Beszteri B."/>
            <person name="Gruber A."/>
            <person name="Heijde M."/>
            <person name="Katinka M."/>
            <person name="Mock T."/>
            <person name="Valentin K."/>
            <person name="Verret F."/>
            <person name="Berges J.A."/>
            <person name="Brownlee C."/>
            <person name="Cadoret J.P."/>
            <person name="Chiovitti A."/>
            <person name="Choi C.J."/>
            <person name="Coesel S."/>
            <person name="De Martino A."/>
            <person name="Detter J.C."/>
            <person name="Durkin C."/>
            <person name="Falciatore A."/>
            <person name="Fournet J."/>
            <person name="Haruta M."/>
            <person name="Huysman M.J."/>
            <person name="Jenkins B.D."/>
            <person name="Jiroutova K."/>
            <person name="Jorgensen R.E."/>
            <person name="Joubert Y."/>
            <person name="Kaplan A."/>
            <person name="Kroger N."/>
            <person name="Kroth P.G."/>
            <person name="La Roche J."/>
            <person name="Lindquist E."/>
            <person name="Lommer M."/>
            <person name="Martin-Jezequel V."/>
            <person name="Lopez P.J."/>
            <person name="Lucas S."/>
            <person name="Mangogna M."/>
            <person name="McGinnis K."/>
            <person name="Medlin L.K."/>
            <person name="Montsant A."/>
            <person name="Oudot-Le Secq M.P."/>
            <person name="Napoli C."/>
            <person name="Obornik M."/>
            <person name="Parker M.S."/>
            <person name="Petit J.L."/>
            <person name="Porcel B.M."/>
            <person name="Poulsen N."/>
            <person name="Robison M."/>
            <person name="Rychlewski L."/>
            <person name="Rynearson T.A."/>
            <person name="Schmutz J."/>
            <person name="Shapiro H."/>
            <person name="Siaut M."/>
            <person name="Stanley M."/>
            <person name="Sussman M.R."/>
            <person name="Taylor A.R."/>
            <person name="Vardi A."/>
            <person name="von Dassow P."/>
            <person name="Vyverman W."/>
            <person name="Willis A."/>
            <person name="Wyrwicz L.S."/>
            <person name="Rokhsar D.S."/>
            <person name="Weissenbach J."/>
            <person name="Armbrust E.V."/>
            <person name="Green B.R."/>
            <person name="Van de Peer Y."/>
            <person name="Grigoriev I.V."/>
        </authorList>
    </citation>
    <scope>NUCLEOTIDE SEQUENCE [LARGE SCALE GENOMIC DNA]</scope>
    <source>
        <strain evidence="3 4">CCMP1335</strain>
    </source>
</reference>
<feature type="compositionally biased region" description="Polar residues" evidence="1">
    <location>
        <begin position="815"/>
        <end position="825"/>
    </location>
</feature>
<feature type="transmembrane region" description="Helical" evidence="2">
    <location>
        <begin position="869"/>
        <end position="888"/>
    </location>
</feature>
<dbReference type="GO" id="GO:0005737">
    <property type="term" value="C:cytoplasm"/>
    <property type="evidence" value="ECO:0000318"/>
    <property type="project" value="GO_Central"/>
</dbReference>
<gene>
    <name evidence="3" type="ORF">THAPSDRAFT_10470</name>
</gene>
<protein>
    <recommendedName>
        <fullName evidence="5">Phosphoglycerate mutase</fullName>
    </recommendedName>
</protein>
<proteinExistence type="predicted"/>
<feature type="compositionally biased region" description="Basic and acidic residues" evidence="1">
    <location>
        <begin position="665"/>
        <end position="687"/>
    </location>
</feature>
<dbReference type="PaxDb" id="35128-Thaps10470"/>
<dbReference type="HOGENOM" id="CLU_266069_0_0_1"/>
<dbReference type="InterPro" id="IPR029033">
    <property type="entry name" value="His_PPase_superfam"/>
</dbReference>
<name>B8LCR3_THAPS</name>